<protein>
    <submittedName>
        <fullName evidence="2">Uncharacterized protein</fullName>
    </submittedName>
</protein>
<feature type="region of interest" description="Disordered" evidence="1">
    <location>
        <begin position="295"/>
        <end position="336"/>
    </location>
</feature>
<dbReference type="InParanoid" id="A0A3N4LD22"/>
<feature type="compositionally biased region" description="Polar residues" evidence="1">
    <location>
        <begin position="99"/>
        <end position="132"/>
    </location>
</feature>
<feature type="region of interest" description="Disordered" evidence="1">
    <location>
        <begin position="478"/>
        <end position="507"/>
    </location>
</feature>
<feature type="compositionally biased region" description="Polar residues" evidence="1">
    <location>
        <begin position="27"/>
        <end position="43"/>
    </location>
</feature>
<feature type="compositionally biased region" description="Low complexity" evidence="1">
    <location>
        <begin position="313"/>
        <end position="328"/>
    </location>
</feature>
<evidence type="ECO:0000313" key="3">
    <source>
        <dbReference type="Proteomes" id="UP000267821"/>
    </source>
</evidence>
<dbReference type="AlphaFoldDB" id="A0A3N4LD22"/>
<accession>A0A3N4LD22</accession>
<proteinExistence type="predicted"/>
<feature type="region of interest" description="Disordered" evidence="1">
    <location>
        <begin position="349"/>
        <end position="421"/>
    </location>
</feature>
<feature type="compositionally biased region" description="Basic residues" evidence="1">
    <location>
        <begin position="358"/>
        <end position="371"/>
    </location>
</feature>
<dbReference type="EMBL" id="ML121590">
    <property type="protein sequence ID" value="RPB19369.1"/>
    <property type="molecule type" value="Genomic_DNA"/>
</dbReference>
<feature type="compositionally biased region" description="Basic and acidic residues" evidence="1">
    <location>
        <begin position="408"/>
        <end position="421"/>
    </location>
</feature>
<reference evidence="2 3" key="1">
    <citation type="journal article" date="2018" name="Nat. Ecol. Evol.">
        <title>Pezizomycetes genomes reveal the molecular basis of ectomycorrhizal truffle lifestyle.</title>
        <authorList>
            <person name="Murat C."/>
            <person name="Payen T."/>
            <person name="Noel B."/>
            <person name="Kuo A."/>
            <person name="Morin E."/>
            <person name="Chen J."/>
            <person name="Kohler A."/>
            <person name="Krizsan K."/>
            <person name="Balestrini R."/>
            <person name="Da Silva C."/>
            <person name="Montanini B."/>
            <person name="Hainaut M."/>
            <person name="Levati E."/>
            <person name="Barry K.W."/>
            <person name="Belfiori B."/>
            <person name="Cichocki N."/>
            <person name="Clum A."/>
            <person name="Dockter R.B."/>
            <person name="Fauchery L."/>
            <person name="Guy J."/>
            <person name="Iotti M."/>
            <person name="Le Tacon F."/>
            <person name="Lindquist E.A."/>
            <person name="Lipzen A."/>
            <person name="Malagnac F."/>
            <person name="Mello A."/>
            <person name="Molinier V."/>
            <person name="Miyauchi S."/>
            <person name="Poulain J."/>
            <person name="Riccioni C."/>
            <person name="Rubini A."/>
            <person name="Sitrit Y."/>
            <person name="Splivallo R."/>
            <person name="Traeger S."/>
            <person name="Wang M."/>
            <person name="Zifcakova L."/>
            <person name="Wipf D."/>
            <person name="Zambonelli A."/>
            <person name="Paolocci F."/>
            <person name="Nowrousian M."/>
            <person name="Ottonello S."/>
            <person name="Baldrian P."/>
            <person name="Spatafora J.W."/>
            <person name="Henrissat B."/>
            <person name="Nagy L.G."/>
            <person name="Aury J.M."/>
            <person name="Wincker P."/>
            <person name="Grigoriev I.V."/>
            <person name="Bonfante P."/>
            <person name="Martin F.M."/>
        </authorList>
    </citation>
    <scope>NUCLEOTIDE SEQUENCE [LARGE SCALE GENOMIC DNA]</scope>
    <source>
        <strain evidence="2 3">ATCC MYA-4762</strain>
    </source>
</reference>
<evidence type="ECO:0000313" key="2">
    <source>
        <dbReference type="EMBL" id="RPB19369.1"/>
    </source>
</evidence>
<gene>
    <name evidence="2" type="ORF">L211DRAFT_638578</name>
</gene>
<organism evidence="2 3">
    <name type="scientific">Terfezia boudieri ATCC MYA-4762</name>
    <dbReference type="NCBI Taxonomy" id="1051890"/>
    <lineage>
        <taxon>Eukaryota</taxon>
        <taxon>Fungi</taxon>
        <taxon>Dikarya</taxon>
        <taxon>Ascomycota</taxon>
        <taxon>Pezizomycotina</taxon>
        <taxon>Pezizomycetes</taxon>
        <taxon>Pezizales</taxon>
        <taxon>Pezizaceae</taxon>
        <taxon>Terfezia</taxon>
    </lineage>
</organism>
<feature type="region of interest" description="Disordered" evidence="1">
    <location>
        <begin position="99"/>
        <end position="218"/>
    </location>
</feature>
<name>A0A3N4LD22_9PEZI</name>
<feature type="compositionally biased region" description="Polar residues" evidence="1">
    <location>
        <begin position="67"/>
        <end position="80"/>
    </location>
</feature>
<dbReference type="OrthoDB" id="4716584at2759"/>
<dbReference type="Proteomes" id="UP000267821">
    <property type="component" value="Unassembled WGS sequence"/>
</dbReference>
<sequence length="646" mass="71093">MSLNPLQSAALHPVPIPIEASRRSNRTNKVGNTTGLFQPQVIETTRRSNRTTLQRKVEDVLSEAPSRATSRAPTRTSSPVQGEKKSLASSIFFPKASPVITTGTQTPQTPDYFSIQSTTSTATKPNVTSLQFLPQPVETTRRSNRKPVPKALDNETPPPTPPPQLETAPSNPSTPFTFAPKPFEVSRRSNRPLARPLQTVKAEEAPKSNLSRKPEMQLDLSRLPQPVSTSRWTNKINKPGARHLRRSSTVQPPGTPGNYYFVPETGQASETPMNRTEAAGRGIRPEDHVEHFAGAVDSTPASPNGSPNQSRCPSLSTSPTSSTDNLPLDSRGKRGVCIDGRRDSLEEGYASYILDAQRRKKSGERRPRSPKSPKSPGASGLRQTQNIDDTTTPTTVKPIPVPIPSKNCRRDSEGPDNTAMEKEKEYLRAKARGETVKPMKVNIPAPPANKVYDEYPIFASPTRESFLPKPERVATKDLPTAKPIPIPNTPANTGYLPTPPDSNPNSSQATMLSFGKLKIPVVGLFYPSSIHNYHHPSQQLTPHNPSPGITVASLPPKREVNAIGSPMVPLKPTDVTDQFVGEVWRYLSFEHECIARRYDEELSEGTGWRKERVSQDRWGALREYVKMWVGVNPEVDGGERMKGGLW</sequence>
<keyword evidence="3" id="KW-1185">Reference proteome</keyword>
<evidence type="ECO:0000256" key="1">
    <source>
        <dbReference type="SAM" id="MobiDB-lite"/>
    </source>
</evidence>
<feature type="region of interest" description="Disordered" evidence="1">
    <location>
        <begin position="20"/>
        <end position="86"/>
    </location>
</feature>
<feature type="compositionally biased region" description="Polar residues" evidence="1">
    <location>
        <begin position="167"/>
        <end position="176"/>
    </location>
</feature>
<feature type="compositionally biased region" description="Polar residues" evidence="1">
    <location>
        <begin position="299"/>
        <end position="312"/>
    </location>
</feature>
<feature type="compositionally biased region" description="Basic and acidic residues" evidence="1">
    <location>
        <begin position="201"/>
        <end position="216"/>
    </location>
</feature>